<proteinExistence type="predicted"/>
<evidence type="ECO:0000256" key="7">
    <source>
        <dbReference type="SAM" id="Coils"/>
    </source>
</evidence>
<evidence type="ECO:0000256" key="6">
    <source>
        <dbReference type="ARBA" id="ARBA00023054"/>
    </source>
</evidence>
<dbReference type="Proteomes" id="UP001066276">
    <property type="component" value="Chromosome 1_1"/>
</dbReference>
<sequence>MPQNAEICGQAAVAEVNMSQSLEVAAVKPLEHTENVAEKDHQKARKGLSDSKSEEKFAQSGKSTLHIILAEIGDLKCTKAHEIAVLQERLTKIKEAMTLIPERLKEAESRISNLEDNILSMQQEVSRLESLLENK</sequence>
<dbReference type="GO" id="GO:0004674">
    <property type="term" value="F:protein serine/threonine kinase activity"/>
    <property type="evidence" value="ECO:0007669"/>
    <property type="project" value="InterPro"/>
</dbReference>
<comment type="caution">
    <text evidence="10">The sequence shown here is derived from an EMBL/GenBank/DDBJ whole genome shotgun (WGS) entry which is preliminary data.</text>
</comment>
<comment type="subcellular location">
    <subcellularLocation>
        <location evidence="2">Cytoplasm</location>
    </subcellularLocation>
</comment>
<name>A0AAV7WPW9_PLEWA</name>
<evidence type="ECO:0000313" key="11">
    <source>
        <dbReference type="Proteomes" id="UP001066276"/>
    </source>
</evidence>
<evidence type="ECO:0000256" key="5">
    <source>
        <dbReference type="ARBA" id="ARBA00022723"/>
    </source>
</evidence>
<feature type="region of interest" description="Disordered" evidence="8">
    <location>
        <begin position="33"/>
        <end position="59"/>
    </location>
</feature>
<reference evidence="10" key="1">
    <citation type="journal article" date="2022" name="bioRxiv">
        <title>Sequencing and chromosome-scale assembly of the giantPleurodeles waltlgenome.</title>
        <authorList>
            <person name="Brown T."/>
            <person name="Elewa A."/>
            <person name="Iarovenko S."/>
            <person name="Subramanian E."/>
            <person name="Araus A.J."/>
            <person name="Petzold A."/>
            <person name="Susuki M."/>
            <person name="Suzuki K.-i.T."/>
            <person name="Hayashi T."/>
            <person name="Toyoda A."/>
            <person name="Oliveira C."/>
            <person name="Osipova E."/>
            <person name="Leigh N.D."/>
            <person name="Simon A."/>
            <person name="Yun M.H."/>
        </authorList>
    </citation>
    <scope>NUCLEOTIDE SEQUENCE</scope>
    <source>
        <strain evidence="10">20211129_DDA</strain>
        <tissue evidence="10">Liver</tissue>
    </source>
</reference>
<evidence type="ECO:0000256" key="4">
    <source>
        <dbReference type="ARBA" id="ARBA00022553"/>
    </source>
</evidence>
<accession>A0AAV7WPW9</accession>
<keyword evidence="6 7" id="KW-0175">Coiled coil</keyword>
<dbReference type="InterPro" id="IPR014930">
    <property type="entry name" value="Myotonic_dystrophy_kinase_coil"/>
</dbReference>
<keyword evidence="4" id="KW-0597">Phosphoprotein</keyword>
<feature type="coiled-coil region" evidence="7">
    <location>
        <begin position="104"/>
        <end position="131"/>
    </location>
</feature>
<dbReference type="EMBL" id="JANPWB010000001">
    <property type="protein sequence ID" value="KAJ1214230.1"/>
    <property type="molecule type" value="Genomic_DNA"/>
</dbReference>
<keyword evidence="5" id="KW-0479">Metal-binding</keyword>
<comment type="cofactor">
    <cofactor evidence="1">
        <name>Mg(2+)</name>
        <dbReference type="ChEBI" id="CHEBI:18420"/>
    </cofactor>
</comment>
<gene>
    <name evidence="10" type="ORF">NDU88_001855</name>
</gene>
<evidence type="ECO:0000259" key="9">
    <source>
        <dbReference type="Pfam" id="PF08826"/>
    </source>
</evidence>
<evidence type="ECO:0000313" key="10">
    <source>
        <dbReference type="EMBL" id="KAJ1214230.1"/>
    </source>
</evidence>
<evidence type="ECO:0000256" key="2">
    <source>
        <dbReference type="ARBA" id="ARBA00004496"/>
    </source>
</evidence>
<evidence type="ECO:0000256" key="1">
    <source>
        <dbReference type="ARBA" id="ARBA00001946"/>
    </source>
</evidence>
<keyword evidence="3" id="KW-0963">Cytoplasm</keyword>
<evidence type="ECO:0000256" key="3">
    <source>
        <dbReference type="ARBA" id="ARBA00022490"/>
    </source>
</evidence>
<dbReference type="AlphaFoldDB" id="A0AAV7WPW9"/>
<dbReference type="GO" id="GO:0046872">
    <property type="term" value="F:metal ion binding"/>
    <property type="evidence" value="ECO:0007669"/>
    <property type="project" value="UniProtKB-KW"/>
</dbReference>
<evidence type="ECO:0000256" key="8">
    <source>
        <dbReference type="SAM" id="MobiDB-lite"/>
    </source>
</evidence>
<keyword evidence="11" id="KW-1185">Reference proteome</keyword>
<organism evidence="10 11">
    <name type="scientific">Pleurodeles waltl</name>
    <name type="common">Iberian ribbed newt</name>
    <dbReference type="NCBI Taxonomy" id="8319"/>
    <lineage>
        <taxon>Eukaryota</taxon>
        <taxon>Metazoa</taxon>
        <taxon>Chordata</taxon>
        <taxon>Craniata</taxon>
        <taxon>Vertebrata</taxon>
        <taxon>Euteleostomi</taxon>
        <taxon>Amphibia</taxon>
        <taxon>Batrachia</taxon>
        <taxon>Caudata</taxon>
        <taxon>Salamandroidea</taxon>
        <taxon>Salamandridae</taxon>
        <taxon>Pleurodelinae</taxon>
        <taxon>Pleurodeles</taxon>
    </lineage>
</organism>
<dbReference type="Pfam" id="PF08826">
    <property type="entry name" value="DMPK_coil"/>
    <property type="match status" value="1"/>
</dbReference>
<protein>
    <recommendedName>
        <fullName evidence="9">Myotonic dystrophy protein kinase coiled coil domain-containing protein</fullName>
    </recommendedName>
</protein>
<dbReference type="GO" id="GO:0005524">
    <property type="term" value="F:ATP binding"/>
    <property type="evidence" value="ECO:0007669"/>
    <property type="project" value="InterPro"/>
</dbReference>
<feature type="compositionally biased region" description="Basic and acidic residues" evidence="8">
    <location>
        <begin position="33"/>
        <end position="57"/>
    </location>
</feature>
<feature type="domain" description="Myotonic dystrophy protein kinase coiled coil" evidence="9">
    <location>
        <begin position="86"/>
        <end position="127"/>
    </location>
</feature>
<dbReference type="GO" id="GO:0005737">
    <property type="term" value="C:cytoplasm"/>
    <property type="evidence" value="ECO:0007669"/>
    <property type="project" value="UniProtKB-SubCell"/>
</dbReference>